<reference evidence="4" key="1">
    <citation type="journal article" date="2020" name="Nature">
        <title>Giant virus diversity and host interactions through global metagenomics.</title>
        <authorList>
            <person name="Schulz F."/>
            <person name="Roux S."/>
            <person name="Paez-Espino D."/>
            <person name="Jungbluth S."/>
            <person name="Walsh D.A."/>
            <person name="Denef V.J."/>
            <person name="McMahon K.D."/>
            <person name="Konstantinidis K.T."/>
            <person name="Eloe-Fadrosh E.A."/>
            <person name="Kyrpides N.C."/>
            <person name="Woyke T."/>
        </authorList>
    </citation>
    <scope>NUCLEOTIDE SEQUENCE</scope>
    <source>
        <strain evidence="4">GVMAG-M-3300027769-26</strain>
    </source>
</reference>
<feature type="transmembrane region" description="Helical" evidence="3">
    <location>
        <begin position="161"/>
        <end position="181"/>
    </location>
</feature>
<dbReference type="EMBL" id="MN740459">
    <property type="protein sequence ID" value="QHU27580.1"/>
    <property type="molecule type" value="Genomic_DNA"/>
</dbReference>
<feature type="coiled-coil region" evidence="1">
    <location>
        <begin position="87"/>
        <end position="114"/>
    </location>
</feature>
<keyword evidence="3" id="KW-1133">Transmembrane helix</keyword>
<sequence length="353" mass="39224">MHNKNHNKLCVYNRIASYSIKIMSEAFFAQMKRNPKTSPKIKSTKGSQASPGSPAMPAMRATPATRVSQVSQVSQALQTSPAASASADNLRNMVKKLQCDVKKLELNLKLVDSDNMSTEDYNELRDKIISICGDDDGNTDKFFKDMDVKRGVNLLKRVVTYLQMIAPVCGILNLTAVPFIMSRVKKMDDAPKNVLLTNCFRTFKKSYGMLASTANAFTINNDIDMLGLIENAADVDMLDGPVEIANPVQGMDALKQGLFNVVNSFSTNTVSAVKKLLHPFKNDPNRGPQYNLLIKKCNKLWSIVCLSLWLYIILMELNKNNESEDPLIIITAGGGKKLHAKRSKRNKKSKSKK</sequence>
<organism evidence="4">
    <name type="scientific">viral metagenome</name>
    <dbReference type="NCBI Taxonomy" id="1070528"/>
    <lineage>
        <taxon>unclassified sequences</taxon>
        <taxon>metagenomes</taxon>
        <taxon>organismal metagenomes</taxon>
    </lineage>
</organism>
<dbReference type="AlphaFoldDB" id="A0A6C0LB77"/>
<protein>
    <submittedName>
        <fullName evidence="4">Uncharacterized protein</fullName>
    </submittedName>
</protein>
<evidence type="ECO:0000256" key="1">
    <source>
        <dbReference type="SAM" id="Coils"/>
    </source>
</evidence>
<feature type="compositionally biased region" description="Polar residues" evidence="2">
    <location>
        <begin position="36"/>
        <end position="51"/>
    </location>
</feature>
<keyword evidence="3" id="KW-0812">Transmembrane</keyword>
<evidence type="ECO:0000313" key="4">
    <source>
        <dbReference type="EMBL" id="QHU27580.1"/>
    </source>
</evidence>
<feature type="region of interest" description="Disordered" evidence="2">
    <location>
        <begin position="33"/>
        <end position="61"/>
    </location>
</feature>
<proteinExistence type="predicted"/>
<evidence type="ECO:0000256" key="3">
    <source>
        <dbReference type="SAM" id="Phobius"/>
    </source>
</evidence>
<keyword evidence="3" id="KW-0472">Membrane</keyword>
<accession>A0A6C0LB77</accession>
<name>A0A6C0LB77_9ZZZZ</name>
<keyword evidence="1" id="KW-0175">Coiled coil</keyword>
<evidence type="ECO:0000256" key="2">
    <source>
        <dbReference type="SAM" id="MobiDB-lite"/>
    </source>
</evidence>